<feature type="transmembrane region" description="Helical" evidence="1">
    <location>
        <begin position="181"/>
        <end position="201"/>
    </location>
</feature>
<keyword evidence="1" id="KW-0472">Membrane</keyword>
<dbReference type="EMBL" id="JAPQKN010000001">
    <property type="protein sequence ID" value="KAJ5176845.1"/>
    <property type="molecule type" value="Genomic_DNA"/>
</dbReference>
<dbReference type="Proteomes" id="UP001149163">
    <property type="component" value="Unassembled WGS sequence"/>
</dbReference>
<feature type="transmembrane region" description="Helical" evidence="1">
    <location>
        <begin position="6"/>
        <end position="26"/>
    </location>
</feature>
<feature type="domain" description="DUF7702" evidence="2">
    <location>
        <begin position="4"/>
        <end position="246"/>
    </location>
</feature>
<dbReference type="InterPro" id="IPR056119">
    <property type="entry name" value="DUF7702"/>
</dbReference>
<dbReference type="PANTHER" id="PTHR42109:SF2">
    <property type="entry name" value="INTEGRAL MEMBRANE PROTEIN"/>
    <property type="match status" value="1"/>
</dbReference>
<feature type="transmembrane region" description="Helical" evidence="1">
    <location>
        <begin position="38"/>
        <end position="58"/>
    </location>
</feature>
<dbReference type="AlphaFoldDB" id="A0A9W9IJC5"/>
<sequence length="306" mass="32657">MGHVTFSDGVAIVMLVFYTICLPFAVKVCLRHGLARSSGWIFLAIFSIIRIVSCSAQLATITQGPVGTPATIAAVTSALGVSPLLLASLGLISRICFSMLKSPWNTIFSFYILRIIQTPCAIGLILCIVAATNASSAADIYQQDLLRAGVILFFVVLVALSLLYVAAAIGYQKTGRGERQLVIGLGASLPFLLVRIIFSLVECFGSHAPGSILASNPSGEFLQLFLANLEEMGVTLIYILTGMAMRSVPEELDRVEHTPTASRRLNYRSRRGDFGGGRLGKASLLVELASAAFQGARKNSHSSDAV</sequence>
<gene>
    <name evidence="3" type="ORF">N7482_002722</name>
</gene>
<evidence type="ECO:0000256" key="1">
    <source>
        <dbReference type="SAM" id="Phobius"/>
    </source>
</evidence>
<evidence type="ECO:0000313" key="4">
    <source>
        <dbReference type="Proteomes" id="UP001149163"/>
    </source>
</evidence>
<keyword evidence="1" id="KW-0812">Transmembrane</keyword>
<proteinExistence type="predicted"/>
<dbReference type="Pfam" id="PF24800">
    <property type="entry name" value="DUF7702"/>
    <property type="match status" value="1"/>
</dbReference>
<feature type="transmembrane region" description="Helical" evidence="1">
    <location>
        <begin position="70"/>
        <end position="91"/>
    </location>
</feature>
<dbReference type="PANTHER" id="PTHR42109">
    <property type="entry name" value="UNPLACED GENOMIC SCAFFOLD UM_SCAF_CONTIG_1.265, WHOLE GENOME SHOTGUN SEQUENCE"/>
    <property type="match status" value="1"/>
</dbReference>
<feature type="transmembrane region" description="Helical" evidence="1">
    <location>
        <begin position="145"/>
        <end position="169"/>
    </location>
</feature>
<evidence type="ECO:0000313" key="3">
    <source>
        <dbReference type="EMBL" id="KAJ5176845.1"/>
    </source>
</evidence>
<dbReference type="OrthoDB" id="2560628at2759"/>
<reference evidence="3" key="1">
    <citation type="submission" date="2022-11" db="EMBL/GenBank/DDBJ databases">
        <authorList>
            <person name="Petersen C."/>
        </authorList>
    </citation>
    <scope>NUCLEOTIDE SEQUENCE</scope>
    <source>
        <strain evidence="3">IBT 26290</strain>
    </source>
</reference>
<protein>
    <recommendedName>
        <fullName evidence="2">DUF7702 domain-containing protein</fullName>
    </recommendedName>
</protein>
<evidence type="ECO:0000259" key="2">
    <source>
        <dbReference type="Pfam" id="PF24800"/>
    </source>
</evidence>
<comment type="caution">
    <text evidence="3">The sequence shown here is derived from an EMBL/GenBank/DDBJ whole genome shotgun (WGS) entry which is preliminary data.</text>
</comment>
<accession>A0A9W9IJC5</accession>
<keyword evidence="4" id="KW-1185">Reference proteome</keyword>
<organism evidence="3 4">
    <name type="scientific">Penicillium canariense</name>
    <dbReference type="NCBI Taxonomy" id="189055"/>
    <lineage>
        <taxon>Eukaryota</taxon>
        <taxon>Fungi</taxon>
        <taxon>Dikarya</taxon>
        <taxon>Ascomycota</taxon>
        <taxon>Pezizomycotina</taxon>
        <taxon>Eurotiomycetes</taxon>
        <taxon>Eurotiomycetidae</taxon>
        <taxon>Eurotiales</taxon>
        <taxon>Aspergillaceae</taxon>
        <taxon>Penicillium</taxon>
    </lineage>
</organism>
<dbReference type="RefSeq" id="XP_056548453.1">
    <property type="nucleotide sequence ID" value="XM_056684847.1"/>
</dbReference>
<keyword evidence="1" id="KW-1133">Transmembrane helix</keyword>
<dbReference type="GeneID" id="81424023"/>
<name>A0A9W9IJC5_9EURO</name>
<reference evidence="3" key="2">
    <citation type="journal article" date="2023" name="IMA Fungus">
        <title>Comparative genomic study of the Penicillium genus elucidates a diverse pangenome and 15 lateral gene transfer events.</title>
        <authorList>
            <person name="Petersen C."/>
            <person name="Sorensen T."/>
            <person name="Nielsen M.R."/>
            <person name="Sondergaard T.E."/>
            <person name="Sorensen J.L."/>
            <person name="Fitzpatrick D.A."/>
            <person name="Frisvad J.C."/>
            <person name="Nielsen K.L."/>
        </authorList>
    </citation>
    <scope>NUCLEOTIDE SEQUENCE</scope>
    <source>
        <strain evidence="3">IBT 26290</strain>
    </source>
</reference>
<feature type="transmembrane region" description="Helical" evidence="1">
    <location>
        <begin position="111"/>
        <end position="133"/>
    </location>
</feature>